<protein>
    <recommendedName>
        <fullName evidence="3">Glucocorticoid receptor</fullName>
    </recommendedName>
</protein>
<dbReference type="Proteomes" id="UP001434883">
    <property type="component" value="Unassembled WGS sequence"/>
</dbReference>
<evidence type="ECO:0000313" key="1">
    <source>
        <dbReference type="EMBL" id="MEQ2194171.1"/>
    </source>
</evidence>
<reference evidence="1 2" key="1">
    <citation type="submission" date="2021-06" db="EMBL/GenBank/DDBJ databases">
        <authorList>
            <person name="Palmer J.M."/>
        </authorList>
    </citation>
    <scope>NUCLEOTIDE SEQUENCE [LARGE SCALE GENOMIC DNA]</scope>
    <source>
        <strain evidence="1 2">XC_2019</strain>
        <tissue evidence="1">Muscle</tissue>
    </source>
</reference>
<gene>
    <name evidence="1" type="ORF">XENOCAPTIV_024859</name>
</gene>
<proteinExistence type="predicted"/>
<evidence type="ECO:0000313" key="2">
    <source>
        <dbReference type="Proteomes" id="UP001434883"/>
    </source>
</evidence>
<feature type="non-terminal residue" evidence="1">
    <location>
        <position position="1"/>
    </location>
</feature>
<accession>A0ABV0QEC9</accession>
<dbReference type="EMBL" id="JAHRIN010008992">
    <property type="protein sequence ID" value="MEQ2194171.1"/>
    <property type="molecule type" value="Genomic_DNA"/>
</dbReference>
<comment type="caution">
    <text evidence="1">The sequence shown here is derived from an EMBL/GenBank/DDBJ whole genome shotgun (WGS) entry which is preliminary data.</text>
</comment>
<organism evidence="1 2">
    <name type="scientific">Xenoophorus captivus</name>
    <dbReference type="NCBI Taxonomy" id="1517983"/>
    <lineage>
        <taxon>Eukaryota</taxon>
        <taxon>Metazoa</taxon>
        <taxon>Chordata</taxon>
        <taxon>Craniata</taxon>
        <taxon>Vertebrata</taxon>
        <taxon>Euteleostomi</taxon>
        <taxon>Actinopterygii</taxon>
        <taxon>Neopterygii</taxon>
        <taxon>Teleostei</taxon>
        <taxon>Neoteleostei</taxon>
        <taxon>Acanthomorphata</taxon>
        <taxon>Ovalentaria</taxon>
        <taxon>Atherinomorphae</taxon>
        <taxon>Cyprinodontiformes</taxon>
        <taxon>Goodeidae</taxon>
        <taxon>Xenoophorus</taxon>
    </lineage>
</organism>
<feature type="non-terminal residue" evidence="1">
    <location>
        <position position="54"/>
    </location>
</feature>
<evidence type="ECO:0008006" key="3">
    <source>
        <dbReference type="Google" id="ProtNLM"/>
    </source>
</evidence>
<keyword evidence="2" id="KW-1185">Reference proteome</keyword>
<name>A0ABV0QEC9_9TELE</name>
<sequence length="54" mass="6003">EPLHQPNSERPVCRLHPEGCPDHEEARPCSSCSFGWMRAGKKKINGQLDGSCIL</sequence>